<dbReference type="AlphaFoldDB" id="A0A5B1L8L1"/>
<keyword evidence="2" id="KW-1185">Reference proteome</keyword>
<protein>
    <submittedName>
        <fullName evidence="1">Uncharacterized protein</fullName>
    </submittedName>
</protein>
<reference evidence="1 2" key="1">
    <citation type="submission" date="2019-09" db="EMBL/GenBank/DDBJ databases">
        <title>Nocardioides panacisoli sp. nov., isolated from the soil of a ginseng field.</title>
        <authorList>
            <person name="Cho C."/>
        </authorList>
    </citation>
    <scope>NUCLEOTIDE SEQUENCE [LARGE SCALE GENOMIC DNA]</scope>
    <source>
        <strain evidence="1 2">BN130099</strain>
    </source>
</reference>
<evidence type="ECO:0000313" key="1">
    <source>
        <dbReference type="EMBL" id="KAA1417033.1"/>
    </source>
</evidence>
<dbReference type="Proteomes" id="UP000325003">
    <property type="component" value="Unassembled WGS sequence"/>
</dbReference>
<evidence type="ECO:0000313" key="2">
    <source>
        <dbReference type="Proteomes" id="UP000325003"/>
    </source>
</evidence>
<proteinExistence type="predicted"/>
<dbReference type="RefSeq" id="WP_149729703.1">
    <property type="nucleotide sequence ID" value="NZ_VUJV01000006.1"/>
</dbReference>
<reference evidence="1 2" key="2">
    <citation type="submission" date="2019-09" db="EMBL/GenBank/DDBJ databases">
        <authorList>
            <person name="Jin C."/>
        </authorList>
    </citation>
    <scope>NUCLEOTIDE SEQUENCE [LARGE SCALE GENOMIC DNA]</scope>
    <source>
        <strain evidence="1 2">BN130099</strain>
    </source>
</reference>
<name>A0A5B1L8L1_9ACTN</name>
<comment type="caution">
    <text evidence="1">The sequence shown here is derived from an EMBL/GenBank/DDBJ whole genome shotgun (WGS) entry which is preliminary data.</text>
</comment>
<dbReference type="EMBL" id="VUJV01000006">
    <property type="protein sequence ID" value="KAA1417033.1"/>
    <property type="molecule type" value="Genomic_DNA"/>
</dbReference>
<sequence length="125" mass="13361">MARLKVAAGLLVGAVAAAGAVVGIFEVDEYADRDRPMYHDTYVMAGLQYDLLKSGKPGIEVSLDVTEPVHIGDAAFRTNPGVEIVVEERDGEYCVKGTNQYGSETDWECVDGTGLRPEPGAAEDL</sequence>
<accession>A0A5B1L8L1</accession>
<organism evidence="1 2">
    <name type="scientific">Nocardioides humilatus</name>
    <dbReference type="NCBI Taxonomy" id="2607660"/>
    <lineage>
        <taxon>Bacteria</taxon>
        <taxon>Bacillati</taxon>
        <taxon>Actinomycetota</taxon>
        <taxon>Actinomycetes</taxon>
        <taxon>Propionibacteriales</taxon>
        <taxon>Nocardioidaceae</taxon>
        <taxon>Nocardioides</taxon>
    </lineage>
</organism>
<gene>
    <name evidence="1" type="ORF">F0U44_17815</name>
</gene>